<sequence length="47" mass="5117">MLKAPCVTEISMWAREDAAKMIRKRANILLITAAYATGAALVKRVIG</sequence>
<dbReference type="Proteomes" id="UP000001977">
    <property type="component" value="Chromosome"/>
</dbReference>
<organism evidence="1 2">
    <name type="scientific">Bordetella avium (strain 197N)</name>
    <dbReference type="NCBI Taxonomy" id="360910"/>
    <lineage>
        <taxon>Bacteria</taxon>
        <taxon>Pseudomonadati</taxon>
        <taxon>Pseudomonadota</taxon>
        <taxon>Betaproteobacteria</taxon>
        <taxon>Burkholderiales</taxon>
        <taxon>Alcaligenaceae</taxon>
        <taxon>Bordetella</taxon>
    </lineage>
</organism>
<dbReference type="STRING" id="360910.BAV1279"/>
<dbReference type="HOGENOM" id="CLU_3165249_0_0_4"/>
<reference evidence="1 2" key="1">
    <citation type="journal article" date="2006" name="J. Bacteriol.">
        <title>Comparison of the genome sequence of the poultry pathogen Bordetella avium with those of B. bronchiseptica, B. pertussis, and B. parapertussis reveals extensive diversity in surface structures associated with host interaction.</title>
        <authorList>
            <person name="Sebaihia M."/>
            <person name="Preston A."/>
            <person name="Maskell D.J."/>
            <person name="Kuzmiak H."/>
            <person name="Connell T.D."/>
            <person name="King N.D."/>
            <person name="Orndorff P.E."/>
            <person name="Miyamoto D.M."/>
            <person name="Thomson N.R."/>
            <person name="Harris D."/>
            <person name="Goble A."/>
            <person name="Lord A."/>
            <person name="Murphy L."/>
            <person name="Quail M.A."/>
            <person name="Rutter S."/>
            <person name="Squares R."/>
            <person name="Squares S."/>
            <person name="Woodward J."/>
            <person name="Parkhill J."/>
            <person name="Temple L.M."/>
        </authorList>
    </citation>
    <scope>NUCLEOTIDE SEQUENCE [LARGE SCALE GENOMIC DNA]</scope>
    <source>
        <strain evidence="1 2">197N</strain>
    </source>
</reference>
<accession>Q2L303</accession>
<gene>
    <name evidence="1" type="ordered locus">BAV1279</name>
</gene>
<evidence type="ECO:0000313" key="2">
    <source>
        <dbReference type="Proteomes" id="UP000001977"/>
    </source>
</evidence>
<evidence type="ECO:0000313" key="1">
    <source>
        <dbReference type="EMBL" id="CAJ48886.1"/>
    </source>
</evidence>
<name>Q2L303_BORA1</name>
<keyword evidence="2" id="KW-1185">Reference proteome</keyword>
<protein>
    <submittedName>
        <fullName evidence="1">Uncharacterized protein</fullName>
    </submittedName>
</protein>
<dbReference type="KEGG" id="bav:BAV1279"/>
<proteinExistence type="predicted"/>
<dbReference type="EMBL" id="AM167904">
    <property type="protein sequence ID" value="CAJ48886.1"/>
    <property type="molecule type" value="Genomic_DNA"/>
</dbReference>
<dbReference type="AlphaFoldDB" id="Q2L303"/>